<gene>
    <name evidence="1" type="ORF">MFU01_00720</name>
    <name evidence="2" type="ORF">SAMN05443572_1011421</name>
</gene>
<sequence length="251" mass="27435">MKRIVALVAVLLSFTAFAYVLPGGSILRRMVTERDELKLSGLRVEGSLTFHGPAVKEAGSALGAATDRPDVQGDGVLYLRMPGRCRFEASVPDGNSRSTVVQVAGRRRLEGNEIASLSVLVAQVCPLFAAGGGPVQQLKESVQQYLQGLGVDTTRTGLARFSGEVTYVLGEQGENRPQFWVYKDSFRPARLRYTDAAKVAWDVRFLDYNSPAVGEAMPRTIEVWRGDQRAVRFTALKGDTRATVPDKLFTP</sequence>
<organism evidence="1 4">
    <name type="scientific">Myxococcus fulvus</name>
    <dbReference type="NCBI Taxonomy" id="33"/>
    <lineage>
        <taxon>Bacteria</taxon>
        <taxon>Pseudomonadati</taxon>
        <taxon>Myxococcota</taxon>
        <taxon>Myxococcia</taxon>
        <taxon>Myxococcales</taxon>
        <taxon>Cystobacterineae</taxon>
        <taxon>Myxococcaceae</taxon>
        <taxon>Myxococcus</taxon>
    </lineage>
</organism>
<accession>A0A511SSX9</accession>
<dbReference type="OrthoDB" id="5380152at2"/>
<keyword evidence="3" id="KW-1185">Reference proteome</keyword>
<comment type="caution">
    <text evidence="1">The sequence shown here is derived from an EMBL/GenBank/DDBJ whole genome shotgun (WGS) entry which is preliminary data.</text>
</comment>
<reference evidence="2 3" key="1">
    <citation type="submission" date="2016-10" db="EMBL/GenBank/DDBJ databases">
        <authorList>
            <person name="Varghese N."/>
            <person name="Submissions S."/>
        </authorList>
    </citation>
    <scope>NUCLEOTIDE SEQUENCE [LARGE SCALE GENOMIC DNA]</scope>
    <source>
        <strain evidence="2 3">DSM 16525</strain>
    </source>
</reference>
<name>A0A511SSX9_MYXFU</name>
<dbReference type="Proteomes" id="UP000183760">
    <property type="component" value="Unassembled WGS sequence"/>
</dbReference>
<dbReference type="Proteomes" id="UP000321514">
    <property type="component" value="Unassembled WGS sequence"/>
</dbReference>
<dbReference type="EMBL" id="FOIB01000001">
    <property type="protein sequence ID" value="SET20094.1"/>
    <property type="molecule type" value="Genomic_DNA"/>
</dbReference>
<protein>
    <recommendedName>
        <fullName evidence="5">Lipoprotein</fullName>
    </recommendedName>
</protein>
<dbReference type="AlphaFoldDB" id="A0A511SSX9"/>
<proteinExistence type="predicted"/>
<dbReference type="EMBL" id="BJXR01000002">
    <property type="protein sequence ID" value="GEN05035.1"/>
    <property type="molecule type" value="Genomic_DNA"/>
</dbReference>
<evidence type="ECO:0008006" key="5">
    <source>
        <dbReference type="Google" id="ProtNLM"/>
    </source>
</evidence>
<reference evidence="1 4" key="2">
    <citation type="submission" date="2019-07" db="EMBL/GenBank/DDBJ databases">
        <title>Whole genome shotgun sequence of Myxococcus fulvus NBRC 100333.</title>
        <authorList>
            <person name="Hosoyama A."/>
            <person name="Uohara A."/>
            <person name="Ohji S."/>
            <person name="Ichikawa N."/>
        </authorList>
    </citation>
    <scope>NUCLEOTIDE SEQUENCE [LARGE SCALE GENOMIC DNA]</scope>
    <source>
        <strain evidence="1 4">NBRC 100333</strain>
    </source>
</reference>
<evidence type="ECO:0000313" key="2">
    <source>
        <dbReference type="EMBL" id="SET20094.1"/>
    </source>
</evidence>
<dbReference type="STRING" id="1334629.MFUL124B02_07990"/>
<evidence type="ECO:0000313" key="1">
    <source>
        <dbReference type="EMBL" id="GEN05035.1"/>
    </source>
</evidence>
<evidence type="ECO:0000313" key="3">
    <source>
        <dbReference type="Proteomes" id="UP000183760"/>
    </source>
</evidence>
<dbReference type="RefSeq" id="WP_046711516.1">
    <property type="nucleotide sequence ID" value="NZ_BJXR01000002.1"/>
</dbReference>
<evidence type="ECO:0000313" key="4">
    <source>
        <dbReference type="Proteomes" id="UP000321514"/>
    </source>
</evidence>